<keyword evidence="3" id="KW-1185">Reference proteome</keyword>
<dbReference type="AlphaFoldDB" id="A0A318YAY5"/>
<dbReference type="GeneID" id="37120814"/>
<dbReference type="RefSeq" id="XP_025475308.1">
    <property type="nucleotide sequence ID" value="XM_025618358.1"/>
</dbReference>
<proteinExistence type="predicted"/>
<feature type="compositionally biased region" description="Basic and acidic residues" evidence="1">
    <location>
        <begin position="73"/>
        <end position="85"/>
    </location>
</feature>
<organism evidence="2 3">
    <name type="scientific">Aspergillus neoniger (strain CBS 115656)</name>
    <dbReference type="NCBI Taxonomy" id="1448310"/>
    <lineage>
        <taxon>Eukaryota</taxon>
        <taxon>Fungi</taxon>
        <taxon>Dikarya</taxon>
        <taxon>Ascomycota</taxon>
        <taxon>Pezizomycotina</taxon>
        <taxon>Eurotiomycetes</taxon>
        <taxon>Eurotiomycetidae</taxon>
        <taxon>Eurotiales</taxon>
        <taxon>Aspergillaceae</taxon>
        <taxon>Aspergillus</taxon>
        <taxon>Aspergillus subgen. Circumdati</taxon>
    </lineage>
</organism>
<evidence type="ECO:0000313" key="3">
    <source>
        <dbReference type="Proteomes" id="UP000247647"/>
    </source>
</evidence>
<evidence type="ECO:0000313" key="2">
    <source>
        <dbReference type="EMBL" id="PYH29830.1"/>
    </source>
</evidence>
<reference evidence="2" key="1">
    <citation type="submission" date="2016-12" db="EMBL/GenBank/DDBJ databases">
        <title>The genomes of Aspergillus section Nigri reveals drivers in fungal speciation.</title>
        <authorList>
            <consortium name="DOE Joint Genome Institute"/>
            <person name="Vesth T.C."/>
            <person name="Nybo J."/>
            <person name="Theobald S."/>
            <person name="Brandl J."/>
            <person name="Frisvad J.C."/>
            <person name="Nielsen K.F."/>
            <person name="Lyhne E.K."/>
            <person name="Kogle M.E."/>
            <person name="Kuo A."/>
            <person name="Riley R."/>
            <person name="Clum A."/>
            <person name="Nolan M."/>
            <person name="Lipzen A."/>
            <person name="Salamov A."/>
            <person name="Henrissat B."/>
            <person name="Wiebenga A."/>
            <person name="De Vries R.P."/>
            <person name="Grigoriev I.V."/>
            <person name="Mortensen U.H."/>
            <person name="Andersen M.R."/>
            <person name="Baker S.E."/>
        </authorList>
    </citation>
    <scope>NUCLEOTIDE SEQUENCE [LARGE SCALE GENOMIC DNA]</scope>
    <source>
        <strain evidence="2">CBS 115656</strain>
    </source>
</reference>
<protein>
    <submittedName>
        <fullName evidence="2">Uncharacterized protein</fullName>
    </submittedName>
</protein>
<sequence length="109" mass="12304">MNSAGRKAKAPRDGVTCSAILDLWGLLSFSLSAMASYHSPPRNFRSLFSNIRCHFRASQGTRPRIPRKLLKMRNGDERQPLEPLHHTPGYPDPRESRGLRCKSYKSAPV</sequence>
<name>A0A318YAY5_ASPNB</name>
<gene>
    <name evidence="2" type="ORF">BO87DRAFT_173160</name>
</gene>
<evidence type="ECO:0000256" key="1">
    <source>
        <dbReference type="SAM" id="MobiDB-lite"/>
    </source>
</evidence>
<accession>A0A318YAY5</accession>
<feature type="region of interest" description="Disordered" evidence="1">
    <location>
        <begin position="71"/>
        <end position="109"/>
    </location>
</feature>
<dbReference type="EMBL" id="KZ821487">
    <property type="protein sequence ID" value="PYH29830.1"/>
    <property type="molecule type" value="Genomic_DNA"/>
</dbReference>
<dbReference type="Proteomes" id="UP000247647">
    <property type="component" value="Unassembled WGS sequence"/>
</dbReference>